<protein>
    <submittedName>
        <fullName evidence="2">Uncharacterized protein</fullName>
    </submittedName>
</protein>
<reference evidence="2 3" key="1">
    <citation type="submission" date="2024-09" db="EMBL/GenBank/DDBJ databases">
        <authorList>
            <person name="Sun Q."/>
            <person name="Mori K."/>
        </authorList>
    </citation>
    <scope>NUCLEOTIDE SEQUENCE [LARGE SCALE GENOMIC DNA]</scope>
    <source>
        <strain evidence="2 3">JCM 13503</strain>
    </source>
</reference>
<organism evidence="2 3">
    <name type="scientific">Deinococcus oregonensis</name>
    <dbReference type="NCBI Taxonomy" id="1805970"/>
    <lineage>
        <taxon>Bacteria</taxon>
        <taxon>Thermotogati</taxon>
        <taxon>Deinococcota</taxon>
        <taxon>Deinococci</taxon>
        <taxon>Deinococcales</taxon>
        <taxon>Deinococcaceae</taxon>
        <taxon>Deinococcus</taxon>
    </lineage>
</organism>
<gene>
    <name evidence="2" type="ORF">ACFFLM_07855</name>
</gene>
<dbReference type="Proteomes" id="UP001589733">
    <property type="component" value="Unassembled WGS sequence"/>
</dbReference>
<name>A0ABV6AYU2_9DEIO</name>
<feature type="chain" id="PRO_5046044317" evidence="1">
    <location>
        <begin position="19"/>
        <end position="134"/>
    </location>
</feature>
<keyword evidence="3" id="KW-1185">Reference proteome</keyword>
<evidence type="ECO:0000313" key="2">
    <source>
        <dbReference type="EMBL" id="MFB9991880.1"/>
    </source>
</evidence>
<feature type="signal peptide" evidence="1">
    <location>
        <begin position="1"/>
        <end position="18"/>
    </location>
</feature>
<accession>A0ABV6AYU2</accession>
<dbReference type="EMBL" id="JBHLYR010000024">
    <property type="protein sequence ID" value="MFB9991880.1"/>
    <property type="molecule type" value="Genomic_DNA"/>
</dbReference>
<evidence type="ECO:0000313" key="3">
    <source>
        <dbReference type="Proteomes" id="UP001589733"/>
    </source>
</evidence>
<evidence type="ECO:0000256" key="1">
    <source>
        <dbReference type="SAM" id="SignalP"/>
    </source>
</evidence>
<dbReference type="RefSeq" id="WP_380007731.1">
    <property type="nucleotide sequence ID" value="NZ_JBHLYR010000024.1"/>
</dbReference>
<keyword evidence="1" id="KW-0732">Signal</keyword>
<proteinExistence type="predicted"/>
<comment type="caution">
    <text evidence="2">The sequence shown here is derived from an EMBL/GenBank/DDBJ whole genome shotgun (WGS) entry which is preliminary data.</text>
</comment>
<sequence length="134" mass="14571">MNSVAAVVGLLLVSSALACPVKKGFIAGGLMPAPAGYLPKCDDWAASSKQGLQSSLGTGQKMSWFEMFSVDAKALKFDNLITQLTKRGYTFVMKSDYSGVLGRRLRDKSGRFLDVSARKMEGNKYFVSLSLIKF</sequence>